<feature type="chain" id="PRO_5046037989" evidence="1">
    <location>
        <begin position="31"/>
        <end position="340"/>
    </location>
</feature>
<dbReference type="EMBL" id="JAUKWQ010000004">
    <property type="protein sequence ID" value="MDO1583224.1"/>
    <property type="molecule type" value="Genomic_DNA"/>
</dbReference>
<protein>
    <submittedName>
        <fullName evidence="3">Glycine betaine ABC transporter substrate-binding protein</fullName>
    </submittedName>
</protein>
<comment type="caution">
    <text evidence="3">The sequence shown here is derived from an EMBL/GenBank/DDBJ whole genome shotgun (WGS) entry which is preliminary data.</text>
</comment>
<dbReference type="PROSITE" id="PS51257">
    <property type="entry name" value="PROKAR_LIPOPROTEIN"/>
    <property type="match status" value="1"/>
</dbReference>
<feature type="domain" description="ABC-type glycine betaine transport system substrate-binding" evidence="2">
    <location>
        <begin position="34"/>
        <end position="319"/>
    </location>
</feature>
<name>A0ABT8SXP1_9HYPH</name>
<dbReference type="InterPro" id="IPR007210">
    <property type="entry name" value="ABC_Gly_betaine_transp_sub-bd"/>
</dbReference>
<organism evidence="3 4">
    <name type="scientific">Rhizobium oryzicola</name>
    <dbReference type="NCBI Taxonomy" id="1232668"/>
    <lineage>
        <taxon>Bacteria</taxon>
        <taxon>Pseudomonadati</taxon>
        <taxon>Pseudomonadota</taxon>
        <taxon>Alphaproteobacteria</taxon>
        <taxon>Hyphomicrobiales</taxon>
        <taxon>Rhizobiaceae</taxon>
        <taxon>Rhizobium/Agrobacterium group</taxon>
        <taxon>Rhizobium</taxon>
    </lineage>
</organism>
<dbReference type="Proteomes" id="UP001169006">
    <property type="component" value="Unassembled WGS sequence"/>
</dbReference>
<gene>
    <name evidence="3" type="ORF">Q2T52_14120</name>
</gene>
<dbReference type="SUPFAM" id="SSF53850">
    <property type="entry name" value="Periplasmic binding protein-like II"/>
    <property type="match status" value="1"/>
</dbReference>
<evidence type="ECO:0000313" key="3">
    <source>
        <dbReference type="EMBL" id="MDO1583224.1"/>
    </source>
</evidence>
<sequence>MPSITGKSSLYAFAAILASTVFVSAQPAAAACGKVTIADMNWASASAVAWIDKIILSSGYGCDAQIVAGDTMPTIASMTEKSEPDIAPETWINGARQVLDKAVADGRLVYATDEIAGGAIDGLWIPKYMQEAHPDLKTVADVLKHPELFPDPEDSSKGAIFNCPAGWSCQITTANHYKAYKMKEAGFTLVDAGSGAGLDGSIAKAFQRKQGWFGYYWAPTAILGKYDMVRLDPAPGVTYDEEYWNACFSKADCTPTKPSAPAPAPIKTVVTAKFKKEAGPAYEYIAKRQLTIDQINKFLAWATNNQATGEATAKYFLKNSEAVWTAWVTPEAAAAIKKAL</sequence>
<evidence type="ECO:0000259" key="2">
    <source>
        <dbReference type="Pfam" id="PF04069"/>
    </source>
</evidence>
<keyword evidence="1" id="KW-0732">Signal</keyword>
<reference evidence="3" key="1">
    <citation type="journal article" date="2015" name="Int. J. Syst. Evol. Microbiol.">
        <title>Rhizobium oryzicola sp. nov., potential plant-growth-promoting endophytic bacteria isolated from rice roots.</title>
        <authorList>
            <person name="Zhang X.X."/>
            <person name="Gao J.S."/>
            <person name="Cao Y.H."/>
            <person name="Sheirdil R.A."/>
            <person name="Wang X.C."/>
            <person name="Zhang L."/>
        </authorList>
    </citation>
    <scope>NUCLEOTIDE SEQUENCE</scope>
    <source>
        <strain evidence="3">05753</strain>
    </source>
</reference>
<evidence type="ECO:0000256" key="1">
    <source>
        <dbReference type="SAM" id="SignalP"/>
    </source>
</evidence>
<dbReference type="Gene3D" id="3.40.190.100">
    <property type="entry name" value="Glycine betaine-binding periplasmic protein, domain 2"/>
    <property type="match status" value="1"/>
</dbReference>
<reference evidence="3" key="2">
    <citation type="submission" date="2023-07" db="EMBL/GenBank/DDBJ databases">
        <authorList>
            <person name="Sun H."/>
        </authorList>
    </citation>
    <scope>NUCLEOTIDE SEQUENCE</scope>
    <source>
        <strain evidence="3">05753</strain>
    </source>
</reference>
<accession>A0ABT8SXP1</accession>
<feature type="signal peptide" evidence="1">
    <location>
        <begin position="1"/>
        <end position="30"/>
    </location>
</feature>
<dbReference type="Pfam" id="PF04069">
    <property type="entry name" value="OpuAC"/>
    <property type="match status" value="1"/>
</dbReference>
<dbReference type="RefSeq" id="WP_302077417.1">
    <property type="nucleotide sequence ID" value="NZ_JAUKWQ010000004.1"/>
</dbReference>
<evidence type="ECO:0000313" key="4">
    <source>
        <dbReference type="Proteomes" id="UP001169006"/>
    </source>
</evidence>
<proteinExistence type="predicted"/>
<keyword evidence="4" id="KW-1185">Reference proteome</keyword>